<dbReference type="Proteomes" id="UP000199150">
    <property type="component" value="Unassembled WGS sequence"/>
</dbReference>
<proteinExistence type="predicted"/>
<evidence type="ECO:0000313" key="3">
    <source>
        <dbReference type="Proteomes" id="UP000199150"/>
    </source>
</evidence>
<accession>A0A1G4S5I5</accession>
<feature type="chain" id="PRO_5011614078" description="Quinol monooxygenase YgiN" evidence="1">
    <location>
        <begin position="21"/>
        <end position="152"/>
    </location>
</feature>
<name>A0A1G4S5I5_9CAUL</name>
<keyword evidence="1" id="KW-0732">Signal</keyword>
<organism evidence="2 3">
    <name type="scientific">Asticcacaulis taihuensis</name>
    <dbReference type="NCBI Taxonomy" id="260084"/>
    <lineage>
        <taxon>Bacteria</taxon>
        <taxon>Pseudomonadati</taxon>
        <taxon>Pseudomonadota</taxon>
        <taxon>Alphaproteobacteria</taxon>
        <taxon>Caulobacterales</taxon>
        <taxon>Caulobacteraceae</taxon>
        <taxon>Asticcacaulis</taxon>
    </lineage>
</organism>
<evidence type="ECO:0000313" key="2">
    <source>
        <dbReference type="EMBL" id="SCW64286.1"/>
    </source>
</evidence>
<feature type="signal peptide" evidence="1">
    <location>
        <begin position="1"/>
        <end position="20"/>
    </location>
</feature>
<evidence type="ECO:0008006" key="4">
    <source>
        <dbReference type="Google" id="ProtNLM"/>
    </source>
</evidence>
<keyword evidence="3" id="KW-1185">Reference proteome</keyword>
<dbReference type="EMBL" id="FMTS01000003">
    <property type="protein sequence ID" value="SCW64286.1"/>
    <property type="molecule type" value="Genomic_DNA"/>
</dbReference>
<reference evidence="3" key="1">
    <citation type="submission" date="2016-10" db="EMBL/GenBank/DDBJ databases">
        <authorList>
            <person name="Varghese N."/>
            <person name="Submissions S."/>
        </authorList>
    </citation>
    <scope>NUCLEOTIDE SEQUENCE [LARGE SCALE GENOMIC DNA]</scope>
    <source>
        <strain evidence="3">CGMCC 1.3431</strain>
    </source>
</reference>
<sequence>MIKSILIAAGLLTAVTPAFAKPKTPTISPAIAPAPAPTPVPLTQVEIYRIAPGQHQAFLEFIAKCDEANKLAGLPPRQLYVHSDGADWDFMLIQPAHTPPEKAAALDAAWDKVGLPSGSNFFFEIRKYIAEHTDTAAKGPTTAADYLATASR</sequence>
<dbReference type="AlphaFoldDB" id="A0A1G4S5I5"/>
<dbReference type="OrthoDB" id="7574414at2"/>
<evidence type="ECO:0000256" key="1">
    <source>
        <dbReference type="SAM" id="SignalP"/>
    </source>
</evidence>
<dbReference type="STRING" id="260084.SAMN02927928_2439"/>
<protein>
    <recommendedName>
        <fullName evidence="4">Quinol monooxygenase YgiN</fullName>
    </recommendedName>
</protein>
<gene>
    <name evidence="2" type="ORF">SAMN02927928_2439</name>
</gene>
<dbReference type="RefSeq" id="WP_090648203.1">
    <property type="nucleotide sequence ID" value="NZ_CBCRYE010000001.1"/>
</dbReference>